<dbReference type="PRINTS" id="PR00171">
    <property type="entry name" value="SUGRTRNSPORT"/>
</dbReference>
<dbReference type="Gene3D" id="1.20.1250.20">
    <property type="entry name" value="MFS general substrate transporter like domains"/>
    <property type="match status" value="1"/>
</dbReference>
<dbReference type="NCBIfam" id="TIGR00879">
    <property type="entry name" value="SP"/>
    <property type="match status" value="1"/>
</dbReference>
<proteinExistence type="inferred from homology"/>
<evidence type="ECO:0000256" key="5">
    <source>
        <dbReference type="ARBA" id="ARBA00022989"/>
    </source>
</evidence>
<evidence type="ECO:0000313" key="11">
    <source>
        <dbReference type="Proteomes" id="UP001201980"/>
    </source>
</evidence>
<feature type="transmembrane region" description="Helical" evidence="8">
    <location>
        <begin position="175"/>
        <end position="193"/>
    </location>
</feature>
<feature type="transmembrane region" description="Helical" evidence="8">
    <location>
        <begin position="394"/>
        <end position="413"/>
    </location>
</feature>
<evidence type="ECO:0000256" key="7">
    <source>
        <dbReference type="RuleBase" id="RU003346"/>
    </source>
</evidence>
<evidence type="ECO:0000256" key="8">
    <source>
        <dbReference type="SAM" id="Phobius"/>
    </source>
</evidence>
<feature type="transmembrane region" description="Helical" evidence="8">
    <location>
        <begin position="425"/>
        <end position="447"/>
    </location>
</feature>
<dbReference type="GO" id="GO:0005351">
    <property type="term" value="F:carbohydrate:proton symporter activity"/>
    <property type="evidence" value="ECO:0007669"/>
    <property type="project" value="TreeGrafter"/>
</dbReference>
<reference evidence="10" key="1">
    <citation type="submission" date="2022-07" db="EMBL/GenBank/DDBJ databases">
        <title>Draft genome sequence of Zalerion maritima ATCC 34329, a (micro)plastics degrading marine fungus.</title>
        <authorList>
            <person name="Paco A."/>
            <person name="Goncalves M.F.M."/>
            <person name="Rocha-Santos T.A.P."/>
            <person name="Alves A."/>
        </authorList>
    </citation>
    <scope>NUCLEOTIDE SEQUENCE</scope>
    <source>
        <strain evidence="10">ATCC 34329</strain>
    </source>
</reference>
<feature type="transmembrane region" description="Helical" evidence="8">
    <location>
        <begin position="142"/>
        <end position="163"/>
    </location>
</feature>
<feature type="transmembrane region" description="Helical" evidence="8">
    <location>
        <begin position="111"/>
        <end position="130"/>
    </location>
</feature>
<dbReference type="InterPro" id="IPR003663">
    <property type="entry name" value="Sugar/inositol_transpt"/>
</dbReference>
<dbReference type="SUPFAM" id="SSF103473">
    <property type="entry name" value="MFS general substrate transporter"/>
    <property type="match status" value="1"/>
</dbReference>
<dbReference type="Pfam" id="PF00083">
    <property type="entry name" value="Sugar_tr"/>
    <property type="match status" value="1"/>
</dbReference>
<evidence type="ECO:0000313" key="10">
    <source>
        <dbReference type="EMBL" id="KAJ2902731.1"/>
    </source>
</evidence>
<dbReference type="GO" id="GO:0016020">
    <property type="term" value="C:membrane"/>
    <property type="evidence" value="ECO:0007669"/>
    <property type="project" value="UniProtKB-SubCell"/>
</dbReference>
<keyword evidence="5 8" id="KW-1133">Transmembrane helix</keyword>
<dbReference type="EMBL" id="JAKWBI020000103">
    <property type="protein sequence ID" value="KAJ2902731.1"/>
    <property type="molecule type" value="Genomic_DNA"/>
</dbReference>
<dbReference type="InterPro" id="IPR005828">
    <property type="entry name" value="MFS_sugar_transport-like"/>
</dbReference>
<evidence type="ECO:0000256" key="1">
    <source>
        <dbReference type="ARBA" id="ARBA00004141"/>
    </source>
</evidence>
<feature type="transmembrane region" description="Helical" evidence="8">
    <location>
        <begin position="334"/>
        <end position="352"/>
    </location>
</feature>
<keyword evidence="3 7" id="KW-0813">Transport</keyword>
<evidence type="ECO:0000256" key="6">
    <source>
        <dbReference type="ARBA" id="ARBA00023136"/>
    </source>
</evidence>
<dbReference type="InterPro" id="IPR050360">
    <property type="entry name" value="MFS_Sugar_Transporters"/>
</dbReference>
<name>A0AAD5RRV7_9PEZI</name>
<feature type="transmembrane region" description="Helical" evidence="8">
    <location>
        <begin position="459"/>
        <end position="478"/>
    </location>
</feature>
<dbReference type="Proteomes" id="UP001201980">
    <property type="component" value="Unassembled WGS sequence"/>
</dbReference>
<evidence type="ECO:0000259" key="9">
    <source>
        <dbReference type="PROSITE" id="PS50850"/>
    </source>
</evidence>
<dbReference type="PROSITE" id="PS00216">
    <property type="entry name" value="SUGAR_TRANSPORT_1"/>
    <property type="match status" value="1"/>
</dbReference>
<dbReference type="AlphaFoldDB" id="A0AAD5RRV7"/>
<gene>
    <name evidence="10" type="ORF">MKZ38_000157</name>
</gene>
<feature type="transmembrane region" description="Helical" evidence="8">
    <location>
        <begin position="293"/>
        <end position="314"/>
    </location>
</feature>
<dbReference type="InterPro" id="IPR005829">
    <property type="entry name" value="Sugar_transporter_CS"/>
</dbReference>
<dbReference type="PROSITE" id="PS50850">
    <property type="entry name" value="MFS"/>
    <property type="match status" value="1"/>
</dbReference>
<feature type="transmembrane region" description="Helical" evidence="8">
    <location>
        <begin position="37"/>
        <end position="56"/>
    </location>
</feature>
<dbReference type="PANTHER" id="PTHR48022:SF3">
    <property type="entry name" value="HEXOSE TRANSPORTER PROTEIN (AFU_ORTHOLOGUE AFUA_8G04480)-RELATED"/>
    <property type="match status" value="1"/>
</dbReference>
<dbReference type="InterPro" id="IPR036259">
    <property type="entry name" value="MFS_trans_sf"/>
</dbReference>
<keyword evidence="4 8" id="KW-0812">Transmembrane</keyword>
<accession>A0AAD5RRV7</accession>
<evidence type="ECO:0000256" key="2">
    <source>
        <dbReference type="ARBA" id="ARBA00010992"/>
    </source>
</evidence>
<dbReference type="PANTHER" id="PTHR48022">
    <property type="entry name" value="PLASTIDIC GLUCOSE TRANSPORTER 4"/>
    <property type="match status" value="1"/>
</dbReference>
<keyword evidence="11" id="KW-1185">Reference proteome</keyword>
<evidence type="ECO:0000256" key="3">
    <source>
        <dbReference type="ARBA" id="ARBA00022448"/>
    </source>
</evidence>
<evidence type="ECO:0000256" key="4">
    <source>
        <dbReference type="ARBA" id="ARBA00022692"/>
    </source>
</evidence>
<feature type="transmembrane region" description="Helical" evidence="8">
    <location>
        <begin position="359"/>
        <end position="382"/>
    </location>
</feature>
<comment type="similarity">
    <text evidence="2 7">Belongs to the major facilitator superfamily. Sugar transporter (TC 2.A.1.1) family.</text>
</comment>
<dbReference type="InterPro" id="IPR020846">
    <property type="entry name" value="MFS_dom"/>
</dbReference>
<sequence>MGPFSRQKAEAKQAPAVFEISQYLPENQKPWYRTPHLLKLNLCLLVPMLSSASVGYDGSMMNGLQTLPQWRDHFGNPRGALLGLMNSVYPLGKVVALFFVSYICDRFGRKLPLLVGLVACISFAILQGLSPNFHSFVIARSFLGFFTSFLSQPSPIIIAELAYPTHRGKATALYNTFYYFGAIIAAWCTYGTNKLDTKWAWGIPSMLQGAVPLLQLLGWWFLPESPRWLVSQGRQEEARQVLIDNHAGGQADSPLVQFEMEEIERALVLEAESMSTVSWVELVRTPANRKRTLIAGLVGWFAQWNGVGVVSYYLSLVLNTIGITKSKDQTLINGLLQIFNWIISTGLGALAVDRVGRRALFLISTSGMLVSYIIWTGLTSYFNDTQNSTSGRAVLAFIFIYYFFYDIAWTPLLQAYPVEIFPYTLRARGLSFTYVCSFTGLIVGNQVNPIAMEAIGWKYYIVFCCILAVLLVIIYFLFPETKGYTLEEISEIFEGKQPAKEDIATVELGQEAGTGRKDGDIKHVESAS</sequence>
<comment type="caution">
    <text evidence="10">The sequence shown here is derived from an EMBL/GenBank/DDBJ whole genome shotgun (WGS) entry which is preliminary data.</text>
</comment>
<organism evidence="10 11">
    <name type="scientific">Zalerion maritima</name>
    <dbReference type="NCBI Taxonomy" id="339359"/>
    <lineage>
        <taxon>Eukaryota</taxon>
        <taxon>Fungi</taxon>
        <taxon>Dikarya</taxon>
        <taxon>Ascomycota</taxon>
        <taxon>Pezizomycotina</taxon>
        <taxon>Sordariomycetes</taxon>
        <taxon>Lulworthiomycetidae</taxon>
        <taxon>Lulworthiales</taxon>
        <taxon>Lulworthiaceae</taxon>
        <taxon>Zalerion</taxon>
    </lineage>
</organism>
<keyword evidence="6 8" id="KW-0472">Membrane</keyword>
<feature type="domain" description="Major facilitator superfamily (MFS) profile" evidence="9">
    <location>
        <begin position="43"/>
        <end position="482"/>
    </location>
</feature>
<feature type="transmembrane region" description="Helical" evidence="8">
    <location>
        <begin position="199"/>
        <end position="222"/>
    </location>
</feature>
<feature type="transmembrane region" description="Helical" evidence="8">
    <location>
        <begin position="80"/>
        <end position="104"/>
    </location>
</feature>
<dbReference type="FunFam" id="1.20.1250.20:FF:000117">
    <property type="entry name" value="MFS hexose transporter"/>
    <property type="match status" value="1"/>
</dbReference>
<protein>
    <recommendedName>
        <fullName evidence="9">Major facilitator superfamily (MFS) profile domain-containing protein</fullName>
    </recommendedName>
</protein>
<comment type="subcellular location">
    <subcellularLocation>
        <location evidence="1">Membrane</location>
        <topology evidence="1">Multi-pass membrane protein</topology>
    </subcellularLocation>
</comment>